<evidence type="ECO:0000256" key="2">
    <source>
        <dbReference type="SAM" id="SignalP"/>
    </source>
</evidence>
<keyword evidence="1" id="KW-0472">Membrane</keyword>
<keyword evidence="1" id="KW-0812">Transmembrane</keyword>
<reference evidence="3" key="3">
    <citation type="submission" date="2025-09" db="UniProtKB">
        <authorList>
            <consortium name="Ensembl"/>
        </authorList>
    </citation>
    <scope>IDENTIFICATION</scope>
</reference>
<protein>
    <recommendedName>
        <fullName evidence="5">Tetraspanin</fullName>
    </recommendedName>
</protein>
<evidence type="ECO:0000256" key="1">
    <source>
        <dbReference type="SAM" id="Phobius"/>
    </source>
</evidence>
<feature type="signal peptide" evidence="2">
    <location>
        <begin position="1"/>
        <end position="19"/>
    </location>
</feature>
<accession>A0AAY4BQE4</accession>
<dbReference type="GeneTree" id="ENSGT01150000288926"/>
<evidence type="ECO:0000313" key="4">
    <source>
        <dbReference type="Proteomes" id="UP000694580"/>
    </source>
</evidence>
<proteinExistence type="predicted"/>
<keyword evidence="1" id="KW-1133">Transmembrane helix</keyword>
<feature type="chain" id="PRO_5044186002" description="Tetraspanin" evidence="2">
    <location>
        <begin position="20"/>
        <end position="190"/>
    </location>
</feature>
<dbReference type="Proteomes" id="UP000694580">
    <property type="component" value="Chromosome 15"/>
</dbReference>
<evidence type="ECO:0008006" key="5">
    <source>
        <dbReference type="Google" id="ProtNLM"/>
    </source>
</evidence>
<gene>
    <name evidence="3" type="primary">LOC114765028</name>
</gene>
<dbReference type="Gene3D" id="1.10.1450.10">
    <property type="entry name" value="Tetraspanin"/>
    <property type="match status" value="1"/>
</dbReference>
<keyword evidence="4" id="KW-1185">Reference proteome</keyword>
<evidence type="ECO:0000313" key="3">
    <source>
        <dbReference type="Ensembl" id="ENSDCDP00010022376.1"/>
    </source>
</evidence>
<name>A0AAY4BQE4_9TELE</name>
<dbReference type="SUPFAM" id="SSF48652">
    <property type="entry name" value="Tetraspanin"/>
    <property type="match status" value="1"/>
</dbReference>
<feature type="transmembrane region" description="Helical" evidence="1">
    <location>
        <begin position="35"/>
        <end position="56"/>
    </location>
</feature>
<feature type="transmembrane region" description="Helical" evidence="1">
    <location>
        <begin position="68"/>
        <end position="89"/>
    </location>
</feature>
<dbReference type="InterPro" id="IPR008952">
    <property type="entry name" value="Tetraspanin_EC2_sf"/>
</dbReference>
<feature type="transmembrane region" description="Helical" evidence="1">
    <location>
        <begin position="136"/>
        <end position="161"/>
    </location>
</feature>
<reference evidence="3 4" key="1">
    <citation type="submission" date="2020-06" db="EMBL/GenBank/DDBJ databases">
        <authorList>
            <consortium name="Wellcome Sanger Institute Data Sharing"/>
        </authorList>
    </citation>
    <scope>NUCLEOTIDE SEQUENCE [LARGE SCALE GENOMIC DNA]</scope>
</reference>
<reference evidence="3" key="2">
    <citation type="submission" date="2025-08" db="UniProtKB">
        <authorList>
            <consortium name="Ensembl"/>
        </authorList>
    </citation>
    <scope>IDENTIFICATION</scope>
</reference>
<dbReference type="GO" id="GO:0016020">
    <property type="term" value="C:membrane"/>
    <property type="evidence" value="ECO:0007669"/>
    <property type="project" value="InterPro"/>
</dbReference>
<dbReference type="Ensembl" id="ENSDCDT00010026649.1">
    <property type="protein sequence ID" value="ENSDCDP00010022376.1"/>
    <property type="gene ID" value="ENSDCDG00010013084.1"/>
</dbReference>
<organism evidence="3 4">
    <name type="scientific">Denticeps clupeoides</name>
    <name type="common">denticle herring</name>
    <dbReference type="NCBI Taxonomy" id="299321"/>
    <lineage>
        <taxon>Eukaryota</taxon>
        <taxon>Metazoa</taxon>
        <taxon>Chordata</taxon>
        <taxon>Craniata</taxon>
        <taxon>Vertebrata</taxon>
        <taxon>Euteleostomi</taxon>
        <taxon>Actinopterygii</taxon>
        <taxon>Neopterygii</taxon>
        <taxon>Teleostei</taxon>
        <taxon>Clupei</taxon>
        <taxon>Clupeiformes</taxon>
        <taxon>Denticipitoidei</taxon>
        <taxon>Denticipitidae</taxon>
        <taxon>Denticeps</taxon>
    </lineage>
</organism>
<dbReference type="AlphaFoldDB" id="A0AAY4BQE4"/>
<sequence length="190" mass="20564">MFLQVVGTLWLALVLFSHGALHREEEVKFTLAPLAILYLIGIGIVALSAFGLYGALKEKQWALIVVNLAMEAMVGLITLGFNCCGVHGYQDWGNDIPGTCLCSDPTDNIRCVSSIVVLVTDALVTTPRPTMNHFSVGLLAVTFGFAVPVIAVTVMSIIILCQMRRKTITPSVKFRTDPTGSKYSELCETA</sequence>
<keyword evidence="2" id="KW-0732">Signal</keyword>